<accession>A0ABX8N3C5</accession>
<protein>
    <submittedName>
        <fullName evidence="1">Uncharacterized protein</fullName>
    </submittedName>
</protein>
<dbReference type="Proteomes" id="UP001046350">
    <property type="component" value="Chromosome"/>
</dbReference>
<proteinExistence type="predicted"/>
<keyword evidence="2" id="KW-1185">Reference proteome</keyword>
<organism evidence="1 2">
    <name type="scientific">Pseudomonas fakonensis</name>
    <dbReference type="NCBI Taxonomy" id="2842355"/>
    <lineage>
        <taxon>Bacteria</taxon>
        <taxon>Pseudomonadati</taxon>
        <taxon>Pseudomonadota</taxon>
        <taxon>Gammaproteobacteria</taxon>
        <taxon>Pseudomonadales</taxon>
        <taxon>Pseudomonadaceae</taxon>
        <taxon>Pseudomonas</taxon>
    </lineage>
</organism>
<evidence type="ECO:0000313" key="1">
    <source>
        <dbReference type="EMBL" id="QXH50489.1"/>
    </source>
</evidence>
<reference evidence="1" key="1">
    <citation type="journal article" date="2021" name="Microorganisms">
        <title>The Ever-Expanding Pseudomonas Genus: Description of 43 New Species and Partition of the Pseudomonas putida Group.</title>
        <authorList>
            <person name="Girard L."/>
            <person name="Lood C."/>
            <person name="Hofte M."/>
            <person name="Vandamme P."/>
            <person name="Rokni-Zadeh H."/>
            <person name="van Noort V."/>
            <person name="Lavigne R."/>
            <person name="De Mot R."/>
        </authorList>
    </citation>
    <scope>NUCLEOTIDE SEQUENCE</scope>
    <source>
        <strain evidence="1">COW40</strain>
    </source>
</reference>
<sequence length="286" mass="31472">MHKLRFLQDCYRRTGWLPMQPLARQLAVGDVCQLRQGRFVPLLNLAEAHLLEPLAVSAALALDASTWRFGADVRQAFCETQWHEDGQGGHQAATKQMLEFTQAGGFAFSAASVQARLLVNWHALRDDATLKLTQARYSFREAYVVTGVAEALDWGLVVAGEAGARLELVTALDSSDRHRLLGHATARARQAHGIADFEQAQGQPGYFFKARKLVLSEAMHDHYLAQLLDNPGHLAASQVAHWLDAPLLNLARGNELNLNSSLDFFAWESLSLDDVARLGGEEAGHA</sequence>
<evidence type="ECO:0000313" key="2">
    <source>
        <dbReference type="Proteomes" id="UP001046350"/>
    </source>
</evidence>
<name>A0ABX8N3C5_9PSED</name>
<dbReference type="RefSeq" id="WP_217840064.1">
    <property type="nucleotide sequence ID" value="NZ_CP077076.1"/>
</dbReference>
<dbReference type="EMBL" id="CP077076">
    <property type="protein sequence ID" value="QXH50489.1"/>
    <property type="molecule type" value="Genomic_DNA"/>
</dbReference>
<gene>
    <name evidence="1" type="ORF">KSS94_21475</name>
</gene>